<protein>
    <submittedName>
        <fullName evidence="3">Uncharacterized protein</fullName>
    </submittedName>
</protein>
<evidence type="ECO:0000313" key="3">
    <source>
        <dbReference type="EMBL" id="KAL3088371.1"/>
    </source>
</evidence>
<evidence type="ECO:0000313" key="5">
    <source>
        <dbReference type="Proteomes" id="UP001620626"/>
    </source>
</evidence>
<comment type="caution">
    <text evidence="3">The sequence shown here is derived from an EMBL/GenBank/DDBJ whole genome shotgun (WGS) entry which is preliminary data.</text>
</comment>
<proteinExistence type="predicted"/>
<reference evidence="3 5" key="1">
    <citation type="submission" date="2024-10" db="EMBL/GenBank/DDBJ databases">
        <authorList>
            <person name="Kim D."/>
        </authorList>
    </citation>
    <scope>NUCLEOTIDE SEQUENCE [LARGE SCALE GENOMIC DNA]</scope>
    <source>
        <strain evidence="3">BH-2024</strain>
    </source>
</reference>
<evidence type="ECO:0000313" key="4">
    <source>
        <dbReference type="EMBL" id="KAL3114081.1"/>
    </source>
</evidence>
<feature type="compositionally biased region" description="Acidic residues" evidence="1">
    <location>
        <begin position="180"/>
        <end position="200"/>
    </location>
</feature>
<feature type="region of interest" description="Disordered" evidence="1">
    <location>
        <begin position="168"/>
        <end position="200"/>
    </location>
</feature>
<dbReference type="EMBL" id="JBICBT010000425">
    <property type="protein sequence ID" value="KAL3114081.1"/>
    <property type="molecule type" value="Genomic_DNA"/>
</dbReference>
<evidence type="ECO:0000313" key="2">
    <source>
        <dbReference type="EMBL" id="KAL3087932.1"/>
    </source>
</evidence>
<organism evidence="3 5">
    <name type="scientific">Heterodera trifolii</name>
    <dbReference type="NCBI Taxonomy" id="157864"/>
    <lineage>
        <taxon>Eukaryota</taxon>
        <taxon>Metazoa</taxon>
        <taxon>Ecdysozoa</taxon>
        <taxon>Nematoda</taxon>
        <taxon>Chromadorea</taxon>
        <taxon>Rhabditida</taxon>
        <taxon>Tylenchina</taxon>
        <taxon>Tylenchomorpha</taxon>
        <taxon>Tylenchoidea</taxon>
        <taxon>Heteroderidae</taxon>
        <taxon>Heteroderinae</taxon>
        <taxon>Heterodera</taxon>
    </lineage>
</organism>
<dbReference type="AlphaFoldDB" id="A0ABD2JCM0"/>
<dbReference type="Proteomes" id="UP001620626">
    <property type="component" value="Unassembled WGS sequence"/>
</dbReference>
<accession>A0ABD2JCM0</accession>
<feature type="region of interest" description="Disordered" evidence="1">
    <location>
        <begin position="1"/>
        <end position="68"/>
    </location>
</feature>
<dbReference type="EMBL" id="JBICBT010001001">
    <property type="protein sequence ID" value="KAL3088371.1"/>
    <property type="molecule type" value="Genomic_DNA"/>
</dbReference>
<sequence>MDNTQCKIDKEKVLKPEEKGHGAEKGEEEIVFLGMTINETPKDEKKELPPSTSSGDNRKRRHSFDGSATSMLGAMMKAQGESRAEWLDVLEKKYSKLEEEMGVDDNASDVVDFGEDSLDTIVKKVERSEEKVRDWEAAHCSNGNQMMMVMMMIKRFLICKNKIAIDSHQEGAQNSSSTESEAEVTDDDSSDDDEEESAEN</sequence>
<evidence type="ECO:0000256" key="1">
    <source>
        <dbReference type="SAM" id="MobiDB-lite"/>
    </source>
</evidence>
<dbReference type="EMBL" id="JBICBT010001008">
    <property type="protein sequence ID" value="KAL3087932.1"/>
    <property type="molecule type" value="Genomic_DNA"/>
</dbReference>
<name>A0ABD2JCM0_9BILA</name>
<keyword evidence="5" id="KW-1185">Reference proteome</keyword>
<gene>
    <name evidence="4" type="ORF">niasHT_018319</name>
    <name evidence="2" type="ORF">niasHT_028313</name>
    <name evidence="3" type="ORF">niasHT_028724</name>
</gene>
<feature type="compositionally biased region" description="Basic and acidic residues" evidence="1">
    <location>
        <begin position="7"/>
        <end position="25"/>
    </location>
</feature>